<evidence type="ECO:0000256" key="4">
    <source>
        <dbReference type="ARBA" id="ARBA00022692"/>
    </source>
</evidence>
<evidence type="ECO:0000259" key="9">
    <source>
        <dbReference type="Pfam" id="PF00137"/>
    </source>
</evidence>
<evidence type="ECO:0000256" key="8">
    <source>
        <dbReference type="SAM" id="Phobius"/>
    </source>
</evidence>
<dbReference type="InterPro" id="IPR035921">
    <property type="entry name" value="F/V-ATP_Csub_sf"/>
</dbReference>
<dbReference type="EMBL" id="JAVKPK010000069">
    <property type="protein sequence ID" value="MDR7666807.1"/>
    <property type="molecule type" value="Genomic_DNA"/>
</dbReference>
<evidence type="ECO:0000256" key="5">
    <source>
        <dbReference type="ARBA" id="ARBA00022989"/>
    </source>
</evidence>
<protein>
    <submittedName>
        <fullName evidence="10">V-type ATP synthase subunit K</fullName>
    </submittedName>
</protein>
<feature type="transmembrane region" description="Helical" evidence="8">
    <location>
        <begin position="61"/>
        <end position="82"/>
    </location>
</feature>
<comment type="caution">
    <text evidence="10">The sequence shown here is derived from an EMBL/GenBank/DDBJ whole genome shotgun (WGS) entry which is preliminary data.</text>
</comment>
<comment type="subcellular location">
    <subcellularLocation>
        <location evidence="1">Membrane</location>
        <topology evidence="1">Multi-pass membrane protein</topology>
    </subcellularLocation>
</comment>
<dbReference type="Proteomes" id="UP001246244">
    <property type="component" value="Unassembled WGS sequence"/>
</dbReference>
<accession>A0ABU2D4N4</accession>
<proteinExistence type="inferred from homology"/>
<evidence type="ECO:0000256" key="3">
    <source>
        <dbReference type="ARBA" id="ARBA00022448"/>
    </source>
</evidence>
<feature type="transmembrane region" description="Helical" evidence="8">
    <location>
        <begin position="22"/>
        <end position="40"/>
    </location>
</feature>
<dbReference type="Pfam" id="PF00137">
    <property type="entry name" value="ATP-synt_C"/>
    <property type="match status" value="1"/>
</dbReference>
<organism evidence="10 11">
    <name type="scientific">Methanosarcina baikalica</name>
    <dbReference type="NCBI Taxonomy" id="3073890"/>
    <lineage>
        <taxon>Archaea</taxon>
        <taxon>Methanobacteriati</taxon>
        <taxon>Methanobacteriota</taxon>
        <taxon>Stenosarchaea group</taxon>
        <taxon>Methanomicrobia</taxon>
        <taxon>Methanosarcinales</taxon>
        <taxon>Methanosarcinaceae</taxon>
        <taxon>Methanosarcina</taxon>
    </lineage>
</organism>
<gene>
    <name evidence="10" type="ORF">RG963_13680</name>
</gene>
<comment type="similarity">
    <text evidence="2">Belongs to the V-ATPase proteolipid subunit family.</text>
</comment>
<dbReference type="Gene3D" id="1.20.120.610">
    <property type="entry name" value="lithium bound rotor ring of v- atpase"/>
    <property type="match status" value="1"/>
</dbReference>
<dbReference type="InterPro" id="IPR000245">
    <property type="entry name" value="ATPase_proteolipid_csu"/>
</dbReference>
<keyword evidence="6" id="KW-0406">Ion transport</keyword>
<dbReference type="InterPro" id="IPR002379">
    <property type="entry name" value="ATPase_proteolipid_c-like_dom"/>
</dbReference>
<dbReference type="CDD" id="cd18181">
    <property type="entry name" value="ATP-synt_Vo_Ao_c_TtATPase_like"/>
    <property type="match status" value="1"/>
</dbReference>
<dbReference type="SUPFAM" id="SSF81333">
    <property type="entry name" value="F1F0 ATP synthase subunit C"/>
    <property type="match status" value="1"/>
</dbReference>
<dbReference type="RefSeq" id="WP_310576836.1">
    <property type="nucleotide sequence ID" value="NZ_JAVKPK010000069.1"/>
</dbReference>
<evidence type="ECO:0000256" key="7">
    <source>
        <dbReference type="ARBA" id="ARBA00023136"/>
    </source>
</evidence>
<keyword evidence="7 8" id="KW-0472">Membrane</keyword>
<evidence type="ECO:0000256" key="6">
    <source>
        <dbReference type="ARBA" id="ARBA00023065"/>
    </source>
</evidence>
<dbReference type="PRINTS" id="PR00122">
    <property type="entry name" value="VACATPASE"/>
</dbReference>
<evidence type="ECO:0000313" key="10">
    <source>
        <dbReference type="EMBL" id="MDR7666807.1"/>
    </source>
</evidence>
<name>A0ABU2D4N4_9EURY</name>
<reference evidence="11" key="1">
    <citation type="submission" date="2023-07" db="EMBL/GenBank/DDBJ databases">
        <title>Whole-genome sequencing of a new Methanosarcina sp. Z-7115.</title>
        <authorList>
            <person name="Zhilina T.N."/>
            <person name="Merkel A.Y."/>
        </authorList>
    </citation>
    <scope>NUCLEOTIDE SEQUENCE [LARGE SCALE GENOMIC DNA]</scope>
    <source>
        <strain evidence="11">Z-7115</strain>
    </source>
</reference>
<keyword evidence="5 8" id="KW-1133">Transmembrane helix</keyword>
<keyword evidence="3" id="KW-0813">Transport</keyword>
<keyword evidence="4 8" id="KW-0812">Transmembrane</keyword>
<evidence type="ECO:0000313" key="11">
    <source>
        <dbReference type="Proteomes" id="UP001246244"/>
    </source>
</evidence>
<sequence length="85" mass="8242">MADAATAVAAGSLFLDAEGMKALGAAIAIAVTGLASAIAEKDIGTAAIGAMAENEGLFGKGLILTVIPETIVIFGLVVALLINSA</sequence>
<evidence type="ECO:0000256" key="2">
    <source>
        <dbReference type="ARBA" id="ARBA00007296"/>
    </source>
</evidence>
<keyword evidence="11" id="KW-1185">Reference proteome</keyword>
<feature type="domain" description="V-ATPase proteolipid subunit C-like" evidence="9">
    <location>
        <begin position="23"/>
        <end position="82"/>
    </location>
</feature>
<evidence type="ECO:0000256" key="1">
    <source>
        <dbReference type="ARBA" id="ARBA00004141"/>
    </source>
</evidence>